<keyword evidence="3" id="KW-1185">Reference proteome</keyword>
<feature type="non-terminal residue" evidence="2">
    <location>
        <position position="1"/>
    </location>
</feature>
<feature type="non-terminal residue" evidence="2">
    <location>
        <position position="477"/>
    </location>
</feature>
<name>A0A2T7A4F3_TUBBO</name>
<accession>A0A2T7A4F3</accession>
<evidence type="ECO:0000256" key="1">
    <source>
        <dbReference type="SAM" id="Phobius"/>
    </source>
</evidence>
<proteinExistence type="predicted"/>
<keyword evidence="1" id="KW-1133">Transmembrane helix</keyword>
<dbReference type="OrthoDB" id="5337208at2759"/>
<keyword evidence="1" id="KW-0472">Membrane</keyword>
<keyword evidence="1" id="KW-0812">Transmembrane</keyword>
<comment type="caution">
    <text evidence="2">The sequence shown here is derived from an EMBL/GenBank/DDBJ whole genome shotgun (WGS) entry which is preliminary data.</text>
</comment>
<dbReference type="Proteomes" id="UP000244722">
    <property type="component" value="Unassembled WGS sequence"/>
</dbReference>
<dbReference type="EMBL" id="NESQ01000024">
    <property type="protein sequence ID" value="PUU82623.1"/>
    <property type="molecule type" value="Genomic_DNA"/>
</dbReference>
<dbReference type="STRING" id="42251.A0A2T7A4F3"/>
<evidence type="ECO:0000313" key="2">
    <source>
        <dbReference type="EMBL" id="PUU82623.1"/>
    </source>
</evidence>
<organism evidence="2 3">
    <name type="scientific">Tuber borchii</name>
    <name type="common">White truffle</name>
    <dbReference type="NCBI Taxonomy" id="42251"/>
    <lineage>
        <taxon>Eukaryota</taxon>
        <taxon>Fungi</taxon>
        <taxon>Dikarya</taxon>
        <taxon>Ascomycota</taxon>
        <taxon>Pezizomycotina</taxon>
        <taxon>Pezizomycetes</taxon>
        <taxon>Pezizales</taxon>
        <taxon>Tuberaceae</taxon>
        <taxon>Tuber</taxon>
    </lineage>
</organism>
<gene>
    <name evidence="2" type="ORF">B9Z19DRAFT_916205</name>
</gene>
<feature type="transmembrane region" description="Helical" evidence="1">
    <location>
        <begin position="92"/>
        <end position="115"/>
    </location>
</feature>
<feature type="transmembrane region" description="Helical" evidence="1">
    <location>
        <begin position="20"/>
        <end position="41"/>
    </location>
</feature>
<dbReference type="AlphaFoldDB" id="A0A2T7A4F3"/>
<protein>
    <submittedName>
        <fullName evidence="2">Uncharacterized protein</fullName>
    </submittedName>
</protein>
<reference evidence="2 3" key="1">
    <citation type="submission" date="2017-04" db="EMBL/GenBank/DDBJ databases">
        <title>Draft genome sequence of Tuber borchii Vittad., a whitish edible truffle.</title>
        <authorList>
            <consortium name="DOE Joint Genome Institute"/>
            <person name="Murat C."/>
            <person name="Kuo A."/>
            <person name="Barry K.W."/>
            <person name="Clum A."/>
            <person name="Dockter R.B."/>
            <person name="Fauchery L."/>
            <person name="Iotti M."/>
            <person name="Kohler A."/>
            <person name="Labutti K."/>
            <person name="Lindquist E.A."/>
            <person name="Lipzen A."/>
            <person name="Ohm R.A."/>
            <person name="Wang M."/>
            <person name="Grigoriev I.V."/>
            <person name="Zambonelli A."/>
            <person name="Martin F.M."/>
        </authorList>
    </citation>
    <scope>NUCLEOTIDE SEQUENCE [LARGE SCALE GENOMIC DNA]</scope>
    <source>
        <strain evidence="2 3">Tbo3840</strain>
    </source>
</reference>
<evidence type="ECO:0000313" key="3">
    <source>
        <dbReference type="Proteomes" id="UP000244722"/>
    </source>
</evidence>
<sequence>TKSGFEYSLAVPSKWGPVLTAVYSVMVTLLFALCWEIVSIAKSVSNDEILRGMSLVGFWNAREPLAATRFIFGYLIRLRREGCNTPKWTKTLLLLAFVWFLGTYAAGIWVAAALISGKVAPANPSKVYVPPFSGADPADIMRLEALRAPATLRSLGSAEAPSSQQTITNRFKLDAHLSSGDSPQFFTYNYTVTAHDMGLQKWYDLKQVVGGRCDVNSSWFSNNSPLEDLDVYRPWGLENSTITVAYDGERKTAPSATALSFPYLDRNFLTGQVANHRYGIIVHSSHRASYTVGTDPWYKTEPFKASENNTDARIISPPGNRVMGGRPALSCTQTDLWSYNGRQFNNIYELTDEANIKLPTGWVKQLQFDFSSPRIVDMINSAGPSSLVSSSTFASGAFDARSATIEKDMTRLLTATWISTAYTFRNMLMVSDQQSLGNEALDDTRAPQRGVDLFVVSTPKVATLRLSVLVTIPVLLV</sequence>